<dbReference type="GO" id="GO:0046872">
    <property type="term" value="F:metal ion binding"/>
    <property type="evidence" value="ECO:0007669"/>
    <property type="project" value="UniProtKB-KW"/>
</dbReference>
<evidence type="ECO:0000256" key="12">
    <source>
        <dbReference type="ARBA" id="ARBA00034078"/>
    </source>
</evidence>
<dbReference type="CDD" id="cd19943">
    <property type="entry name" value="NirB_Fer2_BFD-like_1"/>
    <property type="match status" value="1"/>
</dbReference>
<dbReference type="Proteomes" id="UP000464658">
    <property type="component" value="Chromosome"/>
</dbReference>
<dbReference type="GO" id="GO:0051537">
    <property type="term" value="F:2 iron, 2 sulfur cluster binding"/>
    <property type="evidence" value="ECO:0007669"/>
    <property type="project" value="UniProtKB-KW"/>
</dbReference>
<dbReference type="PANTHER" id="PTHR43809:SF1">
    <property type="entry name" value="NITRITE REDUCTASE (NADH) LARGE SUBUNIT"/>
    <property type="match status" value="1"/>
</dbReference>
<reference evidence="15 16" key="1">
    <citation type="submission" date="2019-12" db="EMBL/GenBank/DDBJ databases">
        <title>Full genome sequence of a Bacillus safensis strain isolated from commercially available natto in Indonesia.</title>
        <authorList>
            <person name="Yoshida M."/>
            <person name="Uomi M."/>
            <person name="Waturangi D."/>
            <person name="Ekaputri J.J."/>
            <person name="Setiamarga D.H.E."/>
        </authorList>
    </citation>
    <scope>NUCLEOTIDE SEQUENCE [LARGE SCALE GENOMIC DNA]</scope>
    <source>
        <strain evidence="15 16">IDN1</strain>
    </source>
</reference>
<dbReference type="InterPro" id="IPR052034">
    <property type="entry name" value="NasD-like"/>
</dbReference>
<dbReference type="AlphaFoldDB" id="A0A5S9MAR9"/>
<evidence type="ECO:0000313" key="16">
    <source>
        <dbReference type="Proteomes" id="UP000464658"/>
    </source>
</evidence>
<organism evidence="15 16">
    <name type="scientific">Bacillus safensis</name>
    <dbReference type="NCBI Taxonomy" id="561879"/>
    <lineage>
        <taxon>Bacteria</taxon>
        <taxon>Bacillati</taxon>
        <taxon>Bacillota</taxon>
        <taxon>Bacilli</taxon>
        <taxon>Bacillales</taxon>
        <taxon>Bacillaceae</taxon>
        <taxon>Bacillus</taxon>
    </lineage>
</organism>
<keyword evidence="6" id="KW-0479">Metal-binding</keyword>
<evidence type="ECO:0000256" key="2">
    <source>
        <dbReference type="ARBA" id="ARBA00001974"/>
    </source>
</evidence>
<keyword evidence="11" id="KW-0534">Nitrate assimilation</keyword>
<comment type="cofactor">
    <cofactor evidence="2">
        <name>FAD</name>
        <dbReference type="ChEBI" id="CHEBI:57692"/>
    </cofactor>
</comment>
<dbReference type="FunFam" id="1.10.10.1100:FF:000002">
    <property type="entry name" value="Nitrite reductase large subunit"/>
    <property type="match status" value="1"/>
</dbReference>
<dbReference type="PANTHER" id="PTHR43809">
    <property type="entry name" value="NITRITE REDUCTASE (NADH) LARGE SUBUNIT"/>
    <property type="match status" value="1"/>
</dbReference>
<gene>
    <name evidence="15" type="ORF">BsIDN1_35830</name>
</gene>
<name>A0A5S9MAR9_BACIA</name>
<keyword evidence="4" id="KW-0285">Flavoprotein</keyword>
<evidence type="ECO:0000256" key="9">
    <source>
        <dbReference type="ARBA" id="ARBA00023004"/>
    </source>
</evidence>
<comment type="cofactor">
    <cofactor evidence="1">
        <name>[4Fe-4S] cluster</name>
        <dbReference type="ChEBI" id="CHEBI:49883"/>
    </cofactor>
</comment>
<evidence type="ECO:0000256" key="7">
    <source>
        <dbReference type="ARBA" id="ARBA00022827"/>
    </source>
</evidence>
<evidence type="ECO:0000256" key="4">
    <source>
        <dbReference type="ARBA" id="ARBA00022630"/>
    </source>
</evidence>
<keyword evidence="3" id="KW-0349">Heme</keyword>
<evidence type="ECO:0000256" key="6">
    <source>
        <dbReference type="ARBA" id="ARBA00022723"/>
    </source>
</evidence>
<keyword evidence="8" id="KW-0560">Oxidoreductase</keyword>
<evidence type="ECO:0000256" key="11">
    <source>
        <dbReference type="ARBA" id="ARBA00023063"/>
    </source>
</evidence>
<comment type="cofactor">
    <cofactor evidence="12">
        <name>[2Fe-2S] cluster</name>
        <dbReference type="ChEBI" id="CHEBI:190135"/>
    </cofactor>
</comment>
<sequence length="207" mass="22749">MNPAPYEGSVLSTQLKVSGVDVFSAGDFIIETMRKKKAIKIFDEQKGIYQKLVFQQNRLVGAVMFGETSDGPRLFSYIKEGIDMSDMEKVSVLTSNDPAQESTIDSMANDHIVCGCNGVSKGQIVEAIQKEGLTTFQEVKQCTSASRSCGGCQSVVEEILWHTLGEDASRTAQKETICACTTLSRDEVIHEIKEKGLQMCQRSDECT</sequence>
<feature type="domain" description="BFD-like [2Fe-2S]-binding" evidence="13">
    <location>
        <begin position="112"/>
        <end position="160"/>
    </location>
</feature>
<keyword evidence="9" id="KW-0408">Iron</keyword>
<evidence type="ECO:0000256" key="3">
    <source>
        <dbReference type="ARBA" id="ARBA00022617"/>
    </source>
</evidence>
<evidence type="ECO:0000256" key="1">
    <source>
        <dbReference type="ARBA" id="ARBA00001966"/>
    </source>
</evidence>
<evidence type="ECO:0000259" key="13">
    <source>
        <dbReference type="Pfam" id="PF04324"/>
    </source>
</evidence>
<evidence type="ECO:0008006" key="17">
    <source>
        <dbReference type="Google" id="ProtNLM"/>
    </source>
</evidence>
<dbReference type="InterPro" id="IPR041854">
    <property type="entry name" value="BFD-like_2Fe2S-bd_dom_sf"/>
</dbReference>
<dbReference type="GO" id="GO:0042128">
    <property type="term" value="P:nitrate assimilation"/>
    <property type="evidence" value="ECO:0007669"/>
    <property type="project" value="UniProtKB-KW"/>
</dbReference>
<dbReference type="InterPro" id="IPR041575">
    <property type="entry name" value="Rubredoxin_C"/>
</dbReference>
<dbReference type="GO" id="GO:0016491">
    <property type="term" value="F:oxidoreductase activity"/>
    <property type="evidence" value="ECO:0007669"/>
    <property type="project" value="UniProtKB-KW"/>
</dbReference>
<protein>
    <recommendedName>
        <fullName evidence="17">BFD-like [2Fe-2S]-binding domain-containing protein</fullName>
    </recommendedName>
</protein>
<dbReference type="InterPro" id="IPR016156">
    <property type="entry name" value="FAD/NAD-linked_Rdtase_dimer_sf"/>
</dbReference>
<dbReference type="InterPro" id="IPR007419">
    <property type="entry name" value="BFD-like_2Fe2S-bd_dom"/>
</dbReference>
<keyword evidence="5" id="KW-0001">2Fe-2S</keyword>
<evidence type="ECO:0000259" key="14">
    <source>
        <dbReference type="Pfam" id="PF18267"/>
    </source>
</evidence>
<evidence type="ECO:0000313" key="15">
    <source>
        <dbReference type="EMBL" id="BBP89965.1"/>
    </source>
</evidence>
<dbReference type="Pfam" id="PF18267">
    <property type="entry name" value="Rubredoxin_C"/>
    <property type="match status" value="1"/>
</dbReference>
<evidence type="ECO:0000256" key="8">
    <source>
        <dbReference type="ARBA" id="ARBA00023002"/>
    </source>
</evidence>
<dbReference type="Pfam" id="PF04324">
    <property type="entry name" value="Fer2_BFD"/>
    <property type="match status" value="1"/>
</dbReference>
<feature type="domain" description="NADH-rubredoxin oxidoreductase C-terminal" evidence="14">
    <location>
        <begin position="12"/>
        <end position="81"/>
    </location>
</feature>
<proteinExistence type="predicted"/>
<dbReference type="EMBL" id="AP021906">
    <property type="protein sequence ID" value="BBP89965.1"/>
    <property type="molecule type" value="Genomic_DNA"/>
</dbReference>
<dbReference type="Gene3D" id="1.10.10.1100">
    <property type="entry name" value="BFD-like [2Fe-2S]-binding domain"/>
    <property type="match status" value="1"/>
</dbReference>
<accession>A0A5S9MAR9</accession>
<keyword evidence="10" id="KW-0411">Iron-sulfur</keyword>
<keyword evidence="7" id="KW-0274">FAD</keyword>
<evidence type="ECO:0000256" key="5">
    <source>
        <dbReference type="ARBA" id="ARBA00022714"/>
    </source>
</evidence>
<dbReference type="Gene3D" id="3.30.390.30">
    <property type="match status" value="1"/>
</dbReference>
<evidence type="ECO:0000256" key="10">
    <source>
        <dbReference type="ARBA" id="ARBA00023014"/>
    </source>
</evidence>